<accession>A0A0D2D8M3</accession>
<dbReference type="RefSeq" id="XP_013319256.1">
    <property type="nucleotide sequence ID" value="XM_013463802.1"/>
</dbReference>
<feature type="transmembrane region" description="Helical" evidence="2">
    <location>
        <begin position="331"/>
        <end position="349"/>
    </location>
</feature>
<feature type="transmembrane region" description="Helical" evidence="2">
    <location>
        <begin position="296"/>
        <end position="319"/>
    </location>
</feature>
<reference evidence="3 4" key="1">
    <citation type="submission" date="2015-01" db="EMBL/GenBank/DDBJ databases">
        <title>The Genome Sequence of Exophiala xenobiotica CBS118157.</title>
        <authorList>
            <consortium name="The Broad Institute Genomics Platform"/>
            <person name="Cuomo C."/>
            <person name="de Hoog S."/>
            <person name="Gorbushina A."/>
            <person name="Stielow B."/>
            <person name="Teixiera M."/>
            <person name="Abouelleil A."/>
            <person name="Chapman S.B."/>
            <person name="Priest M."/>
            <person name="Young S.K."/>
            <person name="Wortman J."/>
            <person name="Nusbaum C."/>
            <person name="Birren B."/>
        </authorList>
    </citation>
    <scope>NUCLEOTIDE SEQUENCE [LARGE SCALE GENOMIC DNA]</scope>
    <source>
        <strain evidence="3 4">CBS 118157</strain>
    </source>
</reference>
<sequence>MSHTRRNKELSELRRQGFERHGFSMDPNGVLGSLRALHPTHASFDETKPSTTQYVRYQWRSRDNRKGRHTLIVPYDHPQRPSRLHTTLAGVKRMLTQFPYWDVSYWVAVNFVIGSAIFVASGLFYWLPIAFPSTKFQLESSVGGGVTSFVGATFFQIGAVLLCFEAVNENQTGCFGWAVEDLFYRADPAHCEHPHQSQSQSTSARQGQGQDQDQGGEGGGAEKPKSTTKRRRRSPAQTSRKWRWWPSWKEVRTYYIYEIGFLANFSLAIGATIFYVCGILSLPGLYGMLSQGVIWGVYYLTYLVGGLLFVFSSALYMLETQEHWYKPAPRVLGWHIGLWNMIGSVGWTYAASLGYCEQHWCEYQSELTLIWASAAFLVGSVLLWFEALDKWTIERGPKNPKGGRRASA</sequence>
<evidence type="ECO:0000256" key="2">
    <source>
        <dbReference type="SAM" id="Phobius"/>
    </source>
</evidence>
<feature type="transmembrane region" description="Helical" evidence="2">
    <location>
        <begin position="254"/>
        <end position="276"/>
    </location>
</feature>
<feature type="compositionally biased region" description="Polar residues" evidence="1">
    <location>
        <begin position="196"/>
        <end position="205"/>
    </location>
</feature>
<evidence type="ECO:0000256" key="1">
    <source>
        <dbReference type="SAM" id="MobiDB-lite"/>
    </source>
</evidence>
<dbReference type="HOGENOM" id="CLU_027441_0_0_1"/>
<gene>
    <name evidence="3" type="ORF">PV05_03171</name>
</gene>
<dbReference type="OrthoDB" id="2603at2759"/>
<keyword evidence="2" id="KW-0812">Transmembrane</keyword>
<keyword evidence="4" id="KW-1185">Reference proteome</keyword>
<feature type="transmembrane region" description="Helical" evidence="2">
    <location>
        <begin position="103"/>
        <end position="126"/>
    </location>
</feature>
<feature type="region of interest" description="Disordered" evidence="1">
    <location>
        <begin position="191"/>
        <end position="235"/>
    </location>
</feature>
<dbReference type="EMBL" id="KN847318">
    <property type="protein sequence ID" value="KIW58672.1"/>
    <property type="molecule type" value="Genomic_DNA"/>
</dbReference>
<feature type="transmembrane region" description="Helical" evidence="2">
    <location>
        <begin position="369"/>
        <end position="388"/>
    </location>
</feature>
<protein>
    <recommendedName>
        <fullName evidence="5">Integral membrane protein</fullName>
    </recommendedName>
</protein>
<evidence type="ECO:0000313" key="3">
    <source>
        <dbReference type="EMBL" id="KIW58672.1"/>
    </source>
</evidence>
<evidence type="ECO:0008006" key="5">
    <source>
        <dbReference type="Google" id="ProtNLM"/>
    </source>
</evidence>
<organism evidence="3 4">
    <name type="scientific">Exophiala xenobiotica</name>
    <dbReference type="NCBI Taxonomy" id="348802"/>
    <lineage>
        <taxon>Eukaryota</taxon>
        <taxon>Fungi</taxon>
        <taxon>Dikarya</taxon>
        <taxon>Ascomycota</taxon>
        <taxon>Pezizomycotina</taxon>
        <taxon>Eurotiomycetes</taxon>
        <taxon>Chaetothyriomycetidae</taxon>
        <taxon>Chaetothyriales</taxon>
        <taxon>Herpotrichiellaceae</taxon>
        <taxon>Exophiala</taxon>
    </lineage>
</organism>
<keyword evidence="2" id="KW-1133">Transmembrane helix</keyword>
<feature type="transmembrane region" description="Helical" evidence="2">
    <location>
        <begin position="146"/>
        <end position="164"/>
    </location>
</feature>
<evidence type="ECO:0000313" key="4">
    <source>
        <dbReference type="Proteomes" id="UP000054342"/>
    </source>
</evidence>
<proteinExistence type="predicted"/>
<dbReference type="STRING" id="348802.A0A0D2D8M3"/>
<dbReference type="AlphaFoldDB" id="A0A0D2D8M3"/>
<dbReference type="Proteomes" id="UP000054342">
    <property type="component" value="Unassembled WGS sequence"/>
</dbReference>
<name>A0A0D2D8M3_9EURO</name>
<dbReference type="GeneID" id="25325079"/>
<keyword evidence="2" id="KW-0472">Membrane</keyword>